<accession>A0AAV9SJI3</accession>
<protein>
    <submittedName>
        <fullName evidence="2">Uncharacterized protein</fullName>
    </submittedName>
</protein>
<dbReference type="EMBL" id="JAHHUM010000331">
    <property type="protein sequence ID" value="KAK5620852.1"/>
    <property type="molecule type" value="Genomic_DNA"/>
</dbReference>
<organism evidence="2 3">
    <name type="scientific">Crenichthys baileyi</name>
    <name type="common">White River springfish</name>
    <dbReference type="NCBI Taxonomy" id="28760"/>
    <lineage>
        <taxon>Eukaryota</taxon>
        <taxon>Metazoa</taxon>
        <taxon>Chordata</taxon>
        <taxon>Craniata</taxon>
        <taxon>Vertebrata</taxon>
        <taxon>Euteleostomi</taxon>
        <taxon>Actinopterygii</taxon>
        <taxon>Neopterygii</taxon>
        <taxon>Teleostei</taxon>
        <taxon>Neoteleostei</taxon>
        <taxon>Acanthomorphata</taxon>
        <taxon>Ovalentaria</taxon>
        <taxon>Atherinomorphae</taxon>
        <taxon>Cyprinodontiformes</taxon>
        <taxon>Goodeidae</taxon>
        <taxon>Crenichthys</taxon>
    </lineage>
</organism>
<proteinExistence type="predicted"/>
<dbReference type="Proteomes" id="UP001311232">
    <property type="component" value="Unassembled WGS sequence"/>
</dbReference>
<feature type="region of interest" description="Disordered" evidence="1">
    <location>
        <begin position="1"/>
        <end position="26"/>
    </location>
</feature>
<name>A0AAV9SJI3_9TELE</name>
<reference evidence="2 3" key="1">
    <citation type="submission" date="2021-06" db="EMBL/GenBank/DDBJ databases">
        <authorList>
            <person name="Palmer J.M."/>
        </authorList>
    </citation>
    <scope>NUCLEOTIDE SEQUENCE [LARGE SCALE GENOMIC DNA]</scope>
    <source>
        <strain evidence="2 3">MEX-2019</strain>
        <tissue evidence="2">Muscle</tissue>
    </source>
</reference>
<gene>
    <name evidence="2" type="ORF">CRENBAI_017811</name>
</gene>
<dbReference type="AlphaFoldDB" id="A0AAV9SJI3"/>
<sequence length="147" mass="16308">MNKGLKPSVTSVDLPGWQLPDSSVPRTSLENPVHPPTFTAPTIVNPGHSYILGNRYSHSLSSLVNNSLVLPSFTPPLADHSTTPSMFRFQFPAFATSPSIKPLTVNHCLLIVLCMWVKFVKSTMTSLERDLVRELCKSRRIELLGLH</sequence>
<evidence type="ECO:0000313" key="3">
    <source>
        <dbReference type="Proteomes" id="UP001311232"/>
    </source>
</evidence>
<comment type="caution">
    <text evidence="2">The sequence shown here is derived from an EMBL/GenBank/DDBJ whole genome shotgun (WGS) entry which is preliminary data.</text>
</comment>
<evidence type="ECO:0000313" key="2">
    <source>
        <dbReference type="EMBL" id="KAK5620852.1"/>
    </source>
</evidence>
<keyword evidence="3" id="KW-1185">Reference proteome</keyword>
<evidence type="ECO:0000256" key="1">
    <source>
        <dbReference type="SAM" id="MobiDB-lite"/>
    </source>
</evidence>